<evidence type="ECO:0000313" key="5">
    <source>
        <dbReference type="Proteomes" id="UP000198224"/>
    </source>
</evidence>
<dbReference type="PANTHER" id="PTHR42748">
    <property type="entry name" value="NITROGEN METABOLITE REPRESSION PROTEIN NMRA FAMILY MEMBER"/>
    <property type="match status" value="1"/>
</dbReference>
<dbReference type="Pfam" id="PF05368">
    <property type="entry name" value="NmrA"/>
    <property type="match status" value="1"/>
</dbReference>
<dbReference type="Gene3D" id="3.90.25.10">
    <property type="entry name" value="UDP-galactose 4-epimerase, domain 1"/>
    <property type="match status" value="1"/>
</dbReference>
<dbReference type="InterPro" id="IPR051164">
    <property type="entry name" value="NmrA-like_oxidored"/>
</dbReference>
<name>A0A1C4XGD0_9ACTN</name>
<proteinExistence type="inferred from homology"/>
<keyword evidence="2" id="KW-0521">NADP</keyword>
<reference evidence="5" key="1">
    <citation type="submission" date="2016-06" db="EMBL/GenBank/DDBJ databases">
        <authorList>
            <person name="Varghese N."/>
            <person name="Submissions Spin"/>
        </authorList>
    </citation>
    <scope>NUCLEOTIDE SEQUENCE [LARGE SCALE GENOMIC DNA]</scope>
    <source>
        <strain evidence="5">DSM 45160</strain>
    </source>
</reference>
<dbReference type="Gene3D" id="3.40.50.720">
    <property type="entry name" value="NAD(P)-binding Rossmann-like Domain"/>
    <property type="match status" value="1"/>
</dbReference>
<evidence type="ECO:0000259" key="3">
    <source>
        <dbReference type="Pfam" id="PF05368"/>
    </source>
</evidence>
<dbReference type="Proteomes" id="UP000198224">
    <property type="component" value="Chromosome I"/>
</dbReference>
<organism evidence="4 5">
    <name type="scientific">Micromonospora chokoriensis</name>
    <dbReference type="NCBI Taxonomy" id="356851"/>
    <lineage>
        <taxon>Bacteria</taxon>
        <taxon>Bacillati</taxon>
        <taxon>Actinomycetota</taxon>
        <taxon>Actinomycetes</taxon>
        <taxon>Micromonosporales</taxon>
        <taxon>Micromonosporaceae</taxon>
        <taxon>Micromonospora</taxon>
    </lineage>
</organism>
<feature type="domain" description="NmrA-like" evidence="3">
    <location>
        <begin position="5"/>
        <end position="243"/>
    </location>
</feature>
<gene>
    <name evidence="4" type="ORF">GA0070612_3578</name>
</gene>
<accession>A0A1C4XGD0</accession>
<sequence>MSSPDRTVLVLGATGKQGGSTARHLLRRGWSVRAFVRDPNAAKARALADLGASLAVGDLEDAESVRQAMKDVYGVFSIQTPMSEHGVEGEERHGKTCADAAKEFGVQHYVHSSVGGAERPEGINWRLSKLAIEQRIVENGLPFTFLRPSYFMENLNHDMSPLVLVDGELVFRRGLGPTNTLQMISGPDIGYFAADAFDNPQRHIGAKIELAGDEVSGDELAAAFGRHTGLPARFESVPLDQLHEEGLVWQSISYRWLNGIGYHADIPALRAQFPGLLTLDQWLAKTNWQPLPPAPTE</sequence>
<dbReference type="PANTHER" id="PTHR42748:SF7">
    <property type="entry name" value="NMRA LIKE REDOX SENSOR 1-RELATED"/>
    <property type="match status" value="1"/>
</dbReference>
<comment type="similarity">
    <text evidence="1">Belongs to the NmrA-type oxidoreductase family.</text>
</comment>
<dbReference type="EMBL" id="LT607409">
    <property type="protein sequence ID" value="SCF07609.1"/>
    <property type="molecule type" value="Genomic_DNA"/>
</dbReference>
<keyword evidence="5" id="KW-1185">Reference proteome</keyword>
<dbReference type="CDD" id="cd05251">
    <property type="entry name" value="NmrA_like_SDR_a"/>
    <property type="match status" value="1"/>
</dbReference>
<dbReference type="InterPro" id="IPR036291">
    <property type="entry name" value="NAD(P)-bd_dom_sf"/>
</dbReference>
<dbReference type="InterPro" id="IPR008030">
    <property type="entry name" value="NmrA-like"/>
</dbReference>
<evidence type="ECO:0000256" key="2">
    <source>
        <dbReference type="ARBA" id="ARBA00022857"/>
    </source>
</evidence>
<evidence type="ECO:0000313" key="4">
    <source>
        <dbReference type="EMBL" id="SCF07609.1"/>
    </source>
</evidence>
<evidence type="ECO:0000256" key="1">
    <source>
        <dbReference type="ARBA" id="ARBA00006328"/>
    </source>
</evidence>
<dbReference type="AlphaFoldDB" id="A0A1C4XGD0"/>
<dbReference type="SUPFAM" id="SSF51735">
    <property type="entry name" value="NAD(P)-binding Rossmann-fold domains"/>
    <property type="match status" value="1"/>
</dbReference>
<dbReference type="RefSeq" id="WP_088988923.1">
    <property type="nucleotide sequence ID" value="NZ_LT607409.1"/>
</dbReference>
<protein>
    <submittedName>
        <fullName evidence="4">Uncharacterized conserved protein YbjT, contains NAD(P)-binding and DUF2867 domains</fullName>
    </submittedName>
</protein>